<dbReference type="GO" id="GO:0046872">
    <property type="term" value="F:metal ion binding"/>
    <property type="evidence" value="ECO:0007669"/>
    <property type="project" value="UniProtKB-KW"/>
</dbReference>
<dbReference type="Pfam" id="PF00004">
    <property type="entry name" value="AAA"/>
    <property type="match status" value="1"/>
</dbReference>
<evidence type="ECO:0000259" key="8">
    <source>
        <dbReference type="SMART" id="SM00382"/>
    </source>
</evidence>
<dbReference type="Gene3D" id="1.10.8.60">
    <property type="match status" value="1"/>
</dbReference>
<keyword evidence="6" id="KW-0378">Hydrolase</keyword>
<keyword evidence="3 7" id="KW-0547">Nucleotide-binding</keyword>
<dbReference type="Proteomes" id="UP000728032">
    <property type="component" value="Unassembled WGS sequence"/>
</dbReference>
<dbReference type="PANTHER" id="PTHR43655">
    <property type="entry name" value="ATP-DEPENDENT PROTEASE"/>
    <property type="match status" value="1"/>
</dbReference>
<keyword evidence="5 7" id="KW-0067">ATP-binding</keyword>
<proteinExistence type="inferred from homology"/>
<evidence type="ECO:0000256" key="4">
    <source>
        <dbReference type="ARBA" id="ARBA00022833"/>
    </source>
</evidence>
<dbReference type="FunFam" id="3.40.50.300:FF:002568">
    <property type="entry name" value="Cell division protein (FtsH)"/>
    <property type="match status" value="1"/>
</dbReference>
<evidence type="ECO:0000256" key="5">
    <source>
        <dbReference type="ARBA" id="ARBA00022840"/>
    </source>
</evidence>
<keyword evidence="2" id="KW-0479">Metal-binding</keyword>
<dbReference type="PROSITE" id="PS00674">
    <property type="entry name" value="AAA"/>
    <property type="match status" value="1"/>
</dbReference>
<dbReference type="InterPro" id="IPR003959">
    <property type="entry name" value="ATPase_AAA_core"/>
</dbReference>
<dbReference type="SUPFAM" id="SSF52540">
    <property type="entry name" value="P-loop containing nucleoside triphosphate hydrolases"/>
    <property type="match status" value="1"/>
</dbReference>
<protein>
    <recommendedName>
        <fullName evidence="8">AAA+ ATPase domain-containing protein</fullName>
    </recommendedName>
</protein>
<evidence type="ECO:0000256" key="2">
    <source>
        <dbReference type="ARBA" id="ARBA00022723"/>
    </source>
</evidence>
<feature type="domain" description="AAA+ ATPase" evidence="8">
    <location>
        <begin position="1"/>
        <end position="135"/>
    </location>
</feature>
<gene>
    <name evidence="9" type="ORF">ONB1V03_LOCUS23315</name>
</gene>
<dbReference type="EMBL" id="OC973005">
    <property type="protein sequence ID" value="CAD7668370.1"/>
    <property type="molecule type" value="Genomic_DNA"/>
</dbReference>
<evidence type="ECO:0000313" key="10">
    <source>
        <dbReference type="Proteomes" id="UP000728032"/>
    </source>
</evidence>
<dbReference type="GO" id="GO:0016887">
    <property type="term" value="F:ATP hydrolysis activity"/>
    <property type="evidence" value="ECO:0007669"/>
    <property type="project" value="InterPro"/>
</dbReference>
<keyword evidence="10" id="KW-1185">Reference proteome</keyword>
<keyword evidence="6" id="KW-0645">Protease</keyword>
<dbReference type="Gene3D" id="3.40.50.300">
    <property type="entry name" value="P-loop containing nucleotide triphosphate hydrolases"/>
    <property type="match status" value="1"/>
</dbReference>
<dbReference type="OrthoDB" id="1413014at2759"/>
<dbReference type="GO" id="GO:0005524">
    <property type="term" value="F:ATP binding"/>
    <property type="evidence" value="ECO:0007669"/>
    <property type="project" value="UniProtKB-KW"/>
</dbReference>
<evidence type="ECO:0000256" key="7">
    <source>
        <dbReference type="RuleBase" id="RU003651"/>
    </source>
</evidence>
<comment type="similarity">
    <text evidence="7">Belongs to the AAA ATPase family.</text>
</comment>
<dbReference type="InterPro" id="IPR050928">
    <property type="entry name" value="ATP-dep_Zn_Metalloprotease"/>
</dbReference>
<dbReference type="GO" id="GO:0005745">
    <property type="term" value="C:m-AAA complex"/>
    <property type="evidence" value="ECO:0007669"/>
    <property type="project" value="TreeGrafter"/>
</dbReference>
<organism evidence="9">
    <name type="scientific">Oppiella nova</name>
    <dbReference type="NCBI Taxonomy" id="334625"/>
    <lineage>
        <taxon>Eukaryota</taxon>
        <taxon>Metazoa</taxon>
        <taxon>Ecdysozoa</taxon>
        <taxon>Arthropoda</taxon>
        <taxon>Chelicerata</taxon>
        <taxon>Arachnida</taxon>
        <taxon>Acari</taxon>
        <taxon>Acariformes</taxon>
        <taxon>Sarcoptiformes</taxon>
        <taxon>Oribatida</taxon>
        <taxon>Brachypylina</taxon>
        <taxon>Oppioidea</taxon>
        <taxon>Oppiidae</taxon>
        <taxon>Oppiella</taxon>
    </lineage>
</organism>
<reference evidence="9" key="1">
    <citation type="submission" date="2020-11" db="EMBL/GenBank/DDBJ databases">
        <authorList>
            <person name="Tran Van P."/>
        </authorList>
    </citation>
    <scope>NUCLEOTIDE SEQUENCE</scope>
</reference>
<evidence type="ECO:0000256" key="6">
    <source>
        <dbReference type="ARBA" id="ARBA00023049"/>
    </source>
</evidence>
<dbReference type="InterPro" id="IPR003960">
    <property type="entry name" value="ATPase_AAA_CS"/>
</dbReference>
<dbReference type="GO" id="GO:0034982">
    <property type="term" value="P:mitochondrial protein processing"/>
    <property type="evidence" value="ECO:0007669"/>
    <property type="project" value="TreeGrafter"/>
</dbReference>
<dbReference type="SMART" id="SM00382">
    <property type="entry name" value="AAA"/>
    <property type="match status" value="1"/>
</dbReference>
<dbReference type="AlphaFoldDB" id="A0A7R9MUN5"/>
<feature type="non-terminal residue" evidence="9">
    <location>
        <position position="156"/>
    </location>
</feature>
<evidence type="ECO:0000256" key="1">
    <source>
        <dbReference type="ARBA" id="ARBA00001947"/>
    </source>
</evidence>
<dbReference type="InterPro" id="IPR003593">
    <property type="entry name" value="AAA+_ATPase"/>
</dbReference>
<keyword evidence="6" id="KW-0482">Metalloprotease</keyword>
<accession>A0A7R9MUN5</accession>
<name>A0A7R9MUN5_9ACAR</name>
<evidence type="ECO:0000313" key="9">
    <source>
        <dbReference type="EMBL" id="CAD7668370.1"/>
    </source>
</evidence>
<sequence>LLTGPPGTGKTLLAKATAGEANVPFITVSGSEFLEMFVGVGPSRVRDMFAMARKNAPCILFIDEIDAVGRKRGGRSFGGHSEQENTLNQLLVEMDGFNTTTNVVVLAATNRSDILDQALLRPGRFDRQIFVPPPDIKGRASIFKVHLQPLKTELDR</sequence>
<feature type="non-terminal residue" evidence="9">
    <location>
        <position position="1"/>
    </location>
</feature>
<comment type="cofactor">
    <cofactor evidence="1">
        <name>Zn(2+)</name>
        <dbReference type="ChEBI" id="CHEBI:29105"/>
    </cofactor>
</comment>
<dbReference type="EMBL" id="CAJPVJ010058180">
    <property type="protein sequence ID" value="CAG2183895.1"/>
    <property type="molecule type" value="Genomic_DNA"/>
</dbReference>
<dbReference type="PANTHER" id="PTHR43655:SF2">
    <property type="entry name" value="AFG3 LIKE MATRIX AAA PEPTIDASE SUBUNIT 2, ISOFORM A"/>
    <property type="match status" value="1"/>
</dbReference>
<dbReference type="InterPro" id="IPR027417">
    <property type="entry name" value="P-loop_NTPase"/>
</dbReference>
<evidence type="ECO:0000256" key="3">
    <source>
        <dbReference type="ARBA" id="ARBA00022741"/>
    </source>
</evidence>
<dbReference type="GO" id="GO:0008237">
    <property type="term" value="F:metallopeptidase activity"/>
    <property type="evidence" value="ECO:0007669"/>
    <property type="project" value="UniProtKB-KW"/>
</dbReference>
<keyword evidence="4" id="KW-0862">Zinc</keyword>